<proteinExistence type="predicted"/>
<evidence type="ECO:0000313" key="3">
    <source>
        <dbReference type="EMBL" id="RUS70750.1"/>
    </source>
</evidence>
<keyword evidence="4" id="KW-1185">Reference proteome</keyword>
<evidence type="ECO:0000313" key="4">
    <source>
        <dbReference type="Proteomes" id="UP000271974"/>
    </source>
</evidence>
<gene>
    <name evidence="3" type="ORF">EGW08_021495</name>
</gene>
<name>A0A433SNC9_ELYCH</name>
<sequence length="331" mass="36585">MCVMAAFLAFIAMLCQLLEFARLRLEFGRGGDGDEPSVFLTDQAPPESRYAYSPAKFPPHPQSLASDRKPAYANRYNSNSGRTAASRGYESSLVEPRQPDTVFAVSGAGELYINRLAEYDDERSGDYRSANERQYGRGGGTLNSNTTNNNRSLARSANNEYSARNQNGDAADSRRRPGNGHAPVVNGTQQRPKPTEHPVLPEYVPKSSKPSQDESTCRNRPNPLRMRRMRGSWRKIRASTVQTLTTLHAKVKNLKRKDPPRPRAKITSTTKRARAPLKTLTMKASTSIAPLARRSPRKVTSIGTVTKNPLTTVVADPRPNQNPNIAVSHVT</sequence>
<keyword evidence="2" id="KW-0732">Signal</keyword>
<organism evidence="3 4">
    <name type="scientific">Elysia chlorotica</name>
    <name type="common">Eastern emerald elysia</name>
    <name type="synonym">Sea slug</name>
    <dbReference type="NCBI Taxonomy" id="188477"/>
    <lineage>
        <taxon>Eukaryota</taxon>
        <taxon>Metazoa</taxon>
        <taxon>Spiralia</taxon>
        <taxon>Lophotrochozoa</taxon>
        <taxon>Mollusca</taxon>
        <taxon>Gastropoda</taxon>
        <taxon>Heterobranchia</taxon>
        <taxon>Euthyneura</taxon>
        <taxon>Panpulmonata</taxon>
        <taxon>Sacoglossa</taxon>
        <taxon>Placobranchoidea</taxon>
        <taxon>Plakobranchidae</taxon>
        <taxon>Elysia</taxon>
    </lineage>
</organism>
<dbReference type="EMBL" id="RQTK01001341">
    <property type="protein sequence ID" value="RUS70750.1"/>
    <property type="molecule type" value="Genomic_DNA"/>
</dbReference>
<feature type="region of interest" description="Disordered" evidence="1">
    <location>
        <begin position="123"/>
        <end position="227"/>
    </location>
</feature>
<protein>
    <submittedName>
        <fullName evidence="3">Uncharacterized protein</fullName>
    </submittedName>
</protein>
<comment type="caution">
    <text evidence="3">The sequence shown here is derived from an EMBL/GenBank/DDBJ whole genome shotgun (WGS) entry which is preliminary data.</text>
</comment>
<evidence type="ECO:0000256" key="1">
    <source>
        <dbReference type="SAM" id="MobiDB-lite"/>
    </source>
</evidence>
<dbReference type="AlphaFoldDB" id="A0A433SNC9"/>
<feature type="compositionally biased region" description="Basic and acidic residues" evidence="1">
    <location>
        <begin position="123"/>
        <end position="135"/>
    </location>
</feature>
<feature type="signal peptide" evidence="2">
    <location>
        <begin position="1"/>
        <end position="23"/>
    </location>
</feature>
<accession>A0A433SNC9</accession>
<reference evidence="3 4" key="1">
    <citation type="submission" date="2019-01" db="EMBL/GenBank/DDBJ databases">
        <title>A draft genome assembly of the solar-powered sea slug Elysia chlorotica.</title>
        <authorList>
            <person name="Cai H."/>
            <person name="Li Q."/>
            <person name="Fang X."/>
            <person name="Li J."/>
            <person name="Curtis N.E."/>
            <person name="Altenburger A."/>
            <person name="Shibata T."/>
            <person name="Feng M."/>
            <person name="Maeda T."/>
            <person name="Schwartz J.A."/>
            <person name="Shigenobu S."/>
            <person name="Lundholm N."/>
            <person name="Nishiyama T."/>
            <person name="Yang H."/>
            <person name="Hasebe M."/>
            <person name="Li S."/>
            <person name="Pierce S.K."/>
            <person name="Wang J."/>
        </authorList>
    </citation>
    <scope>NUCLEOTIDE SEQUENCE [LARGE SCALE GENOMIC DNA]</scope>
    <source>
        <strain evidence="3">EC2010</strain>
        <tissue evidence="3">Whole organism of an adult</tissue>
    </source>
</reference>
<feature type="region of interest" description="Disordered" evidence="1">
    <location>
        <begin position="72"/>
        <end position="94"/>
    </location>
</feature>
<feature type="compositionally biased region" description="Low complexity" evidence="1">
    <location>
        <begin position="142"/>
        <end position="159"/>
    </location>
</feature>
<feature type="chain" id="PRO_5019307211" evidence="2">
    <location>
        <begin position="24"/>
        <end position="331"/>
    </location>
</feature>
<dbReference type="Proteomes" id="UP000271974">
    <property type="component" value="Unassembled WGS sequence"/>
</dbReference>
<evidence type="ECO:0000256" key="2">
    <source>
        <dbReference type="SAM" id="SignalP"/>
    </source>
</evidence>